<dbReference type="EMBL" id="CH408032">
    <property type="protein sequence ID" value="EAQ87532.1"/>
    <property type="molecule type" value="Genomic_DNA"/>
</dbReference>
<dbReference type="Proteomes" id="UP000001056">
    <property type="component" value="Unassembled WGS sequence"/>
</dbReference>
<protein>
    <submittedName>
        <fullName evidence="2">Uncharacterized protein</fullName>
    </submittedName>
</protein>
<name>Q2H245_CHAGB</name>
<dbReference type="InParanoid" id="Q2H245"/>
<evidence type="ECO:0000313" key="3">
    <source>
        <dbReference type="Proteomes" id="UP000001056"/>
    </source>
</evidence>
<dbReference type="RefSeq" id="XP_001223365.1">
    <property type="nucleotide sequence ID" value="XM_001223364.1"/>
</dbReference>
<reference evidence="3" key="1">
    <citation type="journal article" date="2015" name="Genome Announc.">
        <title>Draft genome sequence of the cellulolytic fungus Chaetomium globosum.</title>
        <authorList>
            <person name="Cuomo C.A."/>
            <person name="Untereiner W.A."/>
            <person name="Ma L.-J."/>
            <person name="Grabherr M."/>
            <person name="Birren B.W."/>
        </authorList>
    </citation>
    <scope>NUCLEOTIDE SEQUENCE [LARGE SCALE GENOMIC DNA]</scope>
    <source>
        <strain evidence="3">ATCC 6205 / CBS 148.51 / DSM 1962 / NBRC 6347 / NRRL 1970</strain>
    </source>
</reference>
<dbReference type="VEuPathDB" id="FungiDB:CHGG_04151"/>
<evidence type="ECO:0000313" key="2">
    <source>
        <dbReference type="EMBL" id="EAQ87532.1"/>
    </source>
</evidence>
<feature type="region of interest" description="Disordered" evidence="1">
    <location>
        <begin position="1"/>
        <end position="25"/>
    </location>
</feature>
<proteinExistence type="predicted"/>
<sequence length="87" mass="10016">MKLRGPQPKPGDCRRRLGMGMNRESGRDRLSRNYIDFTPFPPATTPSPLFLLPQPLRNLHMTPKTGNLPWSPPLISRRLEHIRTTTQ</sequence>
<dbReference type="AlphaFoldDB" id="Q2H245"/>
<dbReference type="GeneID" id="4393100"/>
<accession>Q2H245</accession>
<organism evidence="2 3">
    <name type="scientific">Chaetomium globosum (strain ATCC 6205 / CBS 148.51 / DSM 1962 / NBRC 6347 / NRRL 1970)</name>
    <name type="common">Soil fungus</name>
    <dbReference type="NCBI Taxonomy" id="306901"/>
    <lineage>
        <taxon>Eukaryota</taxon>
        <taxon>Fungi</taxon>
        <taxon>Dikarya</taxon>
        <taxon>Ascomycota</taxon>
        <taxon>Pezizomycotina</taxon>
        <taxon>Sordariomycetes</taxon>
        <taxon>Sordariomycetidae</taxon>
        <taxon>Sordariales</taxon>
        <taxon>Chaetomiaceae</taxon>
        <taxon>Chaetomium</taxon>
    </lineage>
</organism>
<dbReference type="HOGENOM" id="CLU_2483158_0_0_1"/>
<evidence type="ECO:0000256" key="1">
    <source>
        <dbReference type="SAM" id="MobiDB-lite"/>
    </source>
</evidence>
<gene>
    <name evidence="2" type="ORF">CHGG_04151</name>
</gene>
<keyword evidence="3" id="KW-1185">Reference proteome</keyword>